<gene>
    <name evidence="1" type="ORF">BJ138DRAFT_1021311</name>
</gene>
<accession>A0ACB7ZPF5</accession>
<name>A0ACB7ZPF5_9AGAM</name>
<organism evidence="1 2">
    <name type="scientific">Hygrophoropsis aurantiaca</name>
    <dbReference type="NCBI Taxonomy" id="72124"/>
    <lineage>
        <taxon>Eukaryota</taxon>
        <taxon>Fungi</taxon>
        <taxon>Dikarya</taxon>
        <taxon>Basidiomycota</taxon>
        <taxon>Agaricomycotina</taxon>
        <taxon>Agaricomycetes</taxon>
        <taxon>Agaricomycetidae</taxon>
        <taxon>Boletales</taxon>
        <taxon>Coniophorineae</taxon>
        <taxon>Hygrophoropsidaceae</taxon>
        <taxon>Hygrophoropsis</taxon>
    </lineage>
</organism>
<sequence length="116" mass="13059">RVCQVRLIFSIPPAAILLLFPPNYSPPPHLAYVEWFSPFPMAPEANHGFYKITCSLTHGQRLASIIPITNIRRSIHLIPKFGPVAPRDWTSSSVLDDCSTFLVNSFVDRHAFATVR</sequence>
<reference evidence="1" key="1">
    <citation type="journal article" date="2021" name="New Phytol.">
        <title>Evolutionary innovations through gain and loss of genes in the ectomycorrhizal Boletales.</title>
        <authorList>
            <person name="Wu G."/>
            <person name="Miyauchi S."/>
            <person name="Morin E."/>
            <person name="Kuo A."/>
            <person name="Drula E."/>
            <person name="Varga T."/>
            <person name="Kohler A."/>
            <person name="Feng B."/>
            <person name="Cao Y."/>
            <person name="Lipzen A."/>
            <person name="Daum C."/>
            <person name="Hundley H."/>
            <person name="Pangilinan J."/>
            <person name="Johnson J."/>
            <person name="Barry K."/>
            <person name="LaButti K."/>
            <person name="Ng V."/>
            <person name="Ahrendt S."/>
            <person name="Min B."/>
            <person name="Choi I.G."/>
            <person name="Park H."/>
            <person name="Plett J.M."/>
            <person name="Magnuson J."/>
            <person name="Spatafora J.W."/>
            <person name="Nagy L.G."/>
            <person name="Henrissat B."/>
            <person name="Grigoriev I.V."/>
            <person name="Yang Z.L."/>
            <person name="Xu J."/>
            <person name="Martin F.M."/>
        </authorList>
    </citation>
    <scope>NUCLEOTIDE SEQUENCE</scope>
    <source>
        <strain evidence="1">ATCC 28755</strain>
    </source>
</reference>
<feature type="non-terminal residue" evidence="1">
    <location>
        <position position="1"/>
    </location>
</feature>
<dbReference type="EMBL" id="MU269348">
    <property type="protein sequence ID" value="KAH7902970.1"/>
    <property type="molecule type" value="Genomic_DNA"/>
</dbReference>
<protein>
    <submittedName>
        <fullName evidence="1">Uncharacterized protein</fullName>
    </submittedName>
</protein>
<evidence type="ECO:0000313" key="2">
    <source>
        <dbReference type="Proteomes" id="UP000790377"/>
    </source>
</evidence>
<dbReference type="Proteomes" id="UP000790377">
    <property type="component" value="Unassembled WGS sequence"/>
</dbReference>
<comment type="caution">
    <text evidence="1">The sequence shown here is derived from an EMBL/GenBank/DDBJ whole genome shotgun (WGS) entry which is preliminary data.</text>
</comment>
<keyword evidence="2" id="KW-1185">Reference proteome</keyword>
<proteinExistence type="predicted"/>
<evidence type="ECO:0000313" key="1">
    <source>
        <dbReference type="EMBL" id="KAH7902970.1"/>
    </source>
</evidence>